<evidence type="ECO:0000313" key="2">
    <source>
        <dbReference type="Proteomes" id="UP000472268"/>
    </source>
</evidence>
<dbReference type="Proteomes" id="UP000472268">
    <property type="component" value="Chromosome 16"/>
</dbReference>
<dbReference type="Ensembl" id="ENSSSUT00005033248.1">
    <property type="protein sequence ID" value="ENSSSUP00005029133.1"/>
    <property type="gene ID" value="ENSSSUG00005018821.1"/>
</dbReference>
<evidence type="ECO:0000313" key="1">
    <source>
        <dbReference type="Ensembl" id="ENSSSUP00005029133.1"/>
    </source>
</evidence>
<organism evidence="1 2">
    <name type="scientific">Suricata suricatta</name>
    <name type="common">Meerkat</name>
    <dbReference type="NCBI Taxonomy" id="37032"/>
    <lineage>
        <taxon>Eukaryota</taxon>
        <taxon>Metazoa</taxon>
        <taxon>Chordata</taxon>
        <taxon>Craniata</taxon>
        <taxon>Vertebrata</taxon>
        <taxon>Euteleostomi</taxon>
        <taxon>Mammalia</taxon>
        <taxon>Eutheria</taxon>
        <taxon>Laurasiatheria</taxon>
        <taxon>Carnivora</taxon>
        <taxon>Feliformia</taxon>
        <taxon>Herpestidae</taxon>
        <taxon>Suricata</taxon>
    </lineage>
</organism>
<reference evidence="1" key="3">
    <citation type="submission" date="2025-09" db="UniProtKB">
        <authorList>
            <consortium name="Ensembl"/>
        </authorList>
    </citation>
    <scope>IDENTIFICATION</scope>
</reference>
<reference evidence="1" key="2">
    <citation type="submission" date="2025-08" db="UniProtKB">
        <authorList>
            <consortium name="Ensembl"/>
        </authorList>
    </citation>
    <scope>IDENTIFICATION</scope>
</reference>
<protein>
    <submittedName>
        <fullName evidence="1">Uncharacterized protein</fullName>
    </submittedName>
</protein>
<proteinExistence type="predicted"/>
<keyword evidence="2" id="KW-1185">Reference proteome</keyword>
<accession>A0A673UUF9</accession>
<dbReference type="AlphaFoldDB" id="A0A673UUF9"/>
<reference evidence="1 2" key="1">
    <citation type="submission" date="2019-05" db="EMBL/GenBank/DDBJ databases">
        <title>A Chromosome-scale Meerkat (S. suricatta) Genome Assembly.</title>
        <authorList>
            <person name="Dudchenko O."/>
            <person name="Lieberman Aiden E."/>
            <person name="Tung J."/>
            <person name="Barreiro L.B."/>
            <person name="Clutton-Brock T.H."/>
        </authorList>
    </citation>
    <scope>NUCLEOTIDE SEQUENCE [LARGE SCALE GENOMIC DNA]</scope>
</reference>
<name>A0A673UUF9_SURSU</name>
<sequence length="30" mass="3411">MRLILWLPVLVVVLLLVLEGNLCPPLLANW</sequence>